<reference evidence="2 3" key="1">
    <citation type="journal article" date="2014" name="Nature">
        <title>Sequential evolution of bacterial morphology by co-option of a developmental regulator.</title>
        <authorList>
            <person name="Jiang C."/>
            <person name="Brown P.J."/>
            <person name="Ducret A."/>
            <person name="Brun Y.V."/>
        </authorList>
    </citation>
    <scope>NUCLEOTIDE SEQUENCE [LARGE SCALE GENOMIC DNA]</scope>
    <source>
        <strain evidence="2 3">DSM 16100</strain>
    </source>
</reference>
<accession>V4Q1C3</accession>
<proteinExistence type="predicted"/>
<organism evidence="2 3">
    <name type="scientific">Asticcacaulis benevestitus DSM 16100 = ATCC BAA-896</name>
    <dbReference type="NCBI Taxonomy" id="1121022"/>
    <lineage>
        <taxon>Bacteria</taxon>
        <taxon>Pseudomonadati</taxon>
        <taxon>Pseudomonadota</taxon>
        <taxon>Alphaproteobacteria</taxon>
        <taxon>Caulobacterales</taxon>
        <taxon>Caulobacteraceae</taxon>
        <taxon>Asticcacaulis</taxon>
    </lineage>
</organism>
<dbReference type="AlphaFoldDB" id="V4Q1C3"/>
<dbReference type="PATRIC" id="fig|1121022.4.peg.211"/>
<name>V4Q1C3_9CAUL</name>
<feature type="chain" id="PRO_5004725657" evidence="1">
    <location>
        <begin position="26"/>
        <end position="143"/>
    </location>
</feature>
<protein>
    <submittedName>
        <fullName evidence="2">Uncharacterized protein</fullName>
    </submittedName>
</protein>
<feature type="signal peptide" evidence="1">
    <location>
        <begin position="1"/>
        <end position="25"/>
    </location>
</feature>
<dbReference type="Proteomes" id="UP000017837">
    <property type="component" value="Unassembled WGS sequence"/>
</dbReference>
<keyword evidence="1" id="KW-0732">Signal</keyword>
<evidence type="ECO:0000313" key="3">
    <source>
        <dbReference type="Proteomes" id="UP000017837"/>
    </source>
</evidence>
<keyword evidence="3" id="KW-1185">Reference proteome</keyword>
<dbReference type="STRING" id="1121022.GCA_000376105_02537"/>
<dbReference type="EMBL" id="AWGB01000003">
    <property type="protein sequence ID" value="ESQ94441.1"/>
    <property type="molecule type" value="Genomic_DNA"/>
</dbReference>
<comment type="caution">
    <text evidence="2">The sequence shown here is derived from an EMBL/GenBank/DDBJ whole genome shotgun (WGS) entry which is preliminary data.</text>
</comment>
<sequence>MYHPIRAGLLVLSTLTFFSASGLSAQETPAPQMAEPEGAEPELSDQDMADLAMVCTATYDVVLANGQGGAQTEAIKDARDLARSIYQEISQATDDAIDAEITKADATLQAEVKSGVVDLKDFQATCDSLLMEEEDGVAAPVVS</sequence>
<evidence type="ECO:0000256" key="1">
    <source>
        <dbReference type="SAM" id="SignalP"/>
    </source>
</evidence>
<gene>
    <name evidence="2" type="ORF">ABENE_01075</name>
</gene>
<evidence type="ECO:0000313" key="2">
    <source>
        <dbReference type="EMBL" id="ESQ94441.1"/>
    </source>
</evidence>